<evidence type="ECO:0000313" key="26">
    <source>
        <dbReference type="Proteomes" id="UP000504632"/>
    </source>
</evidence>
<feature type="domain" description="Integrin beta subunit VWA" evidence="22">
    <location>
        <begin position="32"/>
        <end position="452"/>
    </location>
</feature>
<evidence type="ECO:0000259" key="23">
    <source>
        <dbReference type="SMART" id="SM00423"/>
    </source>
</evidence>
<keyword evidence="16" id="KW-0325">Glycoprotein</keyword>
<dbReference type="Pfam" id="PF00362">
    <property type="entry name" value="Integrin_beta"/>
    <property type="match status" value="1"/>
</dbReference>
<dbReference type="Gene3D" id="3.40.50.410">
    <property type="entry name" value="von Willebrand factor, type A domain"/>
    <property type="match status" value="1"/>
</dbReference>
<dbReference type="Gene3D" id="3.30.1680.10">
    <property type="entry name" value="ligand-binding face of the semaphorins, domain 2"/>
    <property type="match status" value="1"/>
</dbReference>
<sequence length="774" mass="85591">MHQGVCLRILVLLLIGEYVQSQDLCSSAVVNTCADCIKTGPTCVWCKFLNFTKPGEQEAVRCNTKEALVSKGCPENDIVSPLNNMNRLKDKPLSSTRGRDPVQIQPQEIKLQLRPGVPFTFELKFKRAEGYPVDLYYLMDLSYSMKDDLENVKKLGNTLLETLKKLTTGRARIGFGSFVDKTVLPFTDTNEEKLRRPCPEKEGSCQAAFGYKHVLSLTDSTATFSTMVSQQQISGNLDTPEGSLDAIMQAAVCGDKIGWGNSTRLLVLATDAGFHMAGDGKLAAILEPNDESCHLDKNFMYGKSNELDYPSVGQVAIKLAENNIQPIFAVTKNVEDVYRELSRLIPKSEVGVLDSDSSNVIELIREAYNNLSSTVIVRHEEQLPEHLTVQYSSCKGGVFSDQGTCNGVKINEEVTFTVNVQVDKCIGDTSFRIGPLGFQDRMTVHVSTRCECRCDDAKNPSSPHCNGKGHVVCGGCSCDEGFVGQRCECEVGKRDESSLRAACRRDNGTECEGRGDCVCGRCQCHATESGSFYYGQHCECDNEHCEKFQNQLCGGNGDCVCGTCKCHEGYEGSACHCKKSEEKCKGRDGTVCHGRGKCVCNQCECLGDYKKPFCRRCPTCEPPCQRSGACIECLGFKKEQQSCGNCSHIKAHMVERLDKKPENWQCRVKDSEGCWMLFSMTEDNGLEKYIAEILKTRECPEPPNVVAIVAGSLAGVALIGLLILLLIKLLIHLKDLKEWKRFEQEKQRAKWTDGSNPLFKEATTKVENPTFSGD</sequence>
<evidence type="ECO:0000256" key="11">
    <source>
        <dbReference type="ARBA" id="ARBA00022889"/>
    </source>
</evidence>
<dbReference type="Pfam" id="PF07965">
    <property type="entry name" value="Integrin_B_tail"/>
    <property type="match status" value="1"/>
</dbReference>
<dbReference type="Gene3D" id="1.20.5.100">
    <property type="entry name" value="Cytochrome c1, transmembrane anchor, C-terminal"/>
    <property type="match status" value="1"/>
</dbReference>
<evidence type="ECO:0000259" key="24">
    <source>
        <dbReference type="SMART" id="SM01241"/>
    </source>
</evidence>
<keyword evidence="11 18" id="KW-0130">Cell adhesion</keyword>
<feature type="disulfide bond" evidence="17">
    <location>
        <begin position="450"/>
        <end position="454"/>
    </location>
</feature>
<dbReference type="RefSeq" id="XP_030641735.1">
    <property type="nucleotide sequence ID" value="XM_030785875.1"/>
</dbReference>
<dbReference type="SUPFAM" id="SSF69687">
    <property type="entry name" value="Integrin beta tail domain"/>
    <property type="match status" value="1"/>
</dbReference>
<feature type="region of interest" description="Disordered" evidence="19">
    <location>
        <begin position="753"/>
        <end position="774"/>
    </location>
</feature>
<dbReference type="Gene3D" id="2.60.40.1510">
    <property type="entry name" value="ntegrin, alpha v. Chain A, domain 3"/>
    <property type="match status" value="1"/>
</dbReference>
<dbReference type="GO" id="GO:0046872">
    <property type="term" value="F:metal ion binding"/>
    <property type="evidence" value="ECO:0007669"/>
    <property type="project" value="UniProtKB-KW"/>
</dbReference>
<dbReference type="CTD" id="3689"/>
<feature type="disulfide bond" evidence="17">
    <location>
        <begin position="253"/>
        <end position="293"/>
    </location>
</feature>
<keyword evidence="26" id="KW-1185">Reference proteome</keyword>
<dbReference type="PRINTS" id="PR01186">
    <property type="entry name" value="INTEGRINB"/>
</dbReference>
<evidence type="ECO:0000256" key="21">
    <source>
        <dbReference type="SAM" id="SignalP"/>
    </source>
</evidence>
<dbReference type="GO" id="GO:0007159">
    <property type="term" value="P:leukocyte cell-cell adhesion"/>
    <property type="evidence" value="ECO:0007669"/>
    <property type="project" value="TreeGrafter"/>
</dbReference>
<dbReference type="GO" id="GO:0005178">
    <property type="term" value="F:integrin binding"/>
    <property type="evidence" value="ECO:0007669"/>
    <property type="project" value="TreeGrafter"/>
</dbReference>
<dbReference type="InterPro" id="IPR036349">
    <property type="entry name" value="Integrin_bsu_tail_dom_sf"/>
</dbReference>
<dbReference type="SUPFAM" id="SSF53300">
    <property type="entry name" value="vWA-like"/>
    <property type="match status" value="1"/>
</dbReference>
<keyword evidence="10" id="KW-0460">Magnesium</keyword>
<gene>
    <name evidence="27 28" type="primary">LOC115822175</name>
</gene>
<dbReference type="InterPro" id="IPR057243">
    <property type="entry name" value="Integrin_I-EGF_CS"/>
</dbReference>
<protein>
    <recommendedName>
        <fullName evidence="18">Integrin beta</fullName>
    </recommendedName>
</protein>
<dbReference type="PANTHER" id="PTHR10082:SF15">
    <property type="entry name" value="INTEGRIN BETA-2"/>
    <property type="match status" value="1"/>
</dbReference>
<dbReference type="GO" id="GO:0007229">
    <property type="term" value="P:integrin-mediated signaling pathway"/>
    <property type="evidence" value="ECO:0007669"/>
    <property type="project" value="UniProtKB-KW"/>
</dbReference>
<keyword evidence="4" id="KW-0245">EGF-like domain</keyword>
<feature type="domain" description="Integrin beta subunit tail" evidence="25">
    <location>
        <begin position="624"/>
        <end position="704"/>
    </location>
</feature>
<dbReference type="FunFam" id="2.10.25.10:FF:000785">
    <property type="entry name" value="Integrin beta"/>
    <property type="match status" value="1"/>
</dbReference>
<feature type="disulfide bond" evidence="17">
    <location>
        <begin position="577"/>
        <end position="584"/>
    </location>
</feature>
<dbReference type="SMART" id="SM00187">
    <property type="entry name" value="INB"/>
    <property type="match status" value="1"/>
</dbReference>
<dbReference type="SUPFAM" id="SSF103575">
    <property type="entry name" value="Plexin repeat"/>
    <property type="match status" value="1"/>
</dbReference>
<evidence type="ECO:0000256" key="1">
    <source>
        <dbReference type="ARBA" id="ARBA00004251"/>
    </source>
</evidence>
<dbReference type="PROSITE" id="PS00243">
    <property type="entry name" value="I_EGF_1"/>
    <property type="match status" value="2"/>
</dbReference>
<dbReference type="Gene3D" id="2.10.25.10">
    <property type="entry name" value="Laminin"/>
    <property type="match status" value="4"/>
</dbReference>
<feature type="disulfide bond" evidence="17">
    <location>
        <begin position="489"/>
        <end position="503"/>
    </location>
</feature>
<dbReference type="PANTHER" id="PTHR10082">
    <property type="entry name" value="INTEGRIN BETA SUBUNIT"/>
    <property type="match status" value="1"/>
</dbReference>
<feature type="disulfide bond" evidence="17">
    <location>
        <begin position="630"/>
        <end position="699"/>
    </location>
</feature>
<dbReference type="InterPro" id="IPR016201">
    <property type="entry name" value="PSI"/>
</dbReference>
<evidence type="ECO:0000256" key="20">
    <source>
        <dbReference type="SAM" id="Phobius"/>
    </source>
</evidence>
<dbReference type="FunFam" id="2.10.25.10:FF:000995">
    <property type="entry name" value="Integrin beta"/>
    <property type="match status" value="1"/>
</dbReference>
<dbReference type="SMART" id="SM01241">
    <property type="entry name" value="Integrin_b_cyt"/>
    <property type="match status" value="1"/>
</dbReference>
<feature type="disulfide bond" evidence="17">
    <location>
        <begin position="624"/>
        <end position="633"/>
    </location>
</feature>
<evidence type="ECO:0000256" key="18">
    <source>
        <dbReference type="RuleBase" id="RU000633"/>
    </source>
</evidence>
<evidence type="ECO:0000259" key="25">
    <source>
        <dbReference type="SMART" id="SM01242"/>
    </source>
</evidence>
<feature type="disulfide bond" evidence="17">
    <location>
        <begin position="598"/>
        <end position="603"/>
    </location>
</feature>
<name>A0A6J2W8K2_CHACN</name>
<evidence type="ECO:0000256" key="2">
    <source>
        <dbReference type="ARBA" id="ARBA00007449"/>
    </source>
</evidence>
<dbReference type="SUPFAM" id="SSF57196">
    <property type="entry name" value="EGF/Laminin"/>
    <property type="match status" value="2"/>
</dbReference>
<feature type="disulfide bond" evidence="17">
    <location>
        <begin position="36"/>
        <end position="73"/>
    </location>
</feature>
<dbReference type="InterPro" id="IPR033760">
    <property type="entry name" value="Integrin_beta_N"/>
</dbReference>
<dbReference type="GO" id="GO:0007160">
    <property type="term" value="P:cell-matrix adhesion"/>
    <property type="evidence" value="ECO:0007669"/>
    <property type="project" value="TreeGrafter"/>
</dbReference>
<dbReference type="GeneID" id="115822175"/>
<evidence type="ECO:0000256" key="16">
    <source>
        <dbReference type="ARBA" id="ARBA00023180"/>
    </source>
</evidence>
<evidence type="ECO:0000256" key="7">
    <source>
        <dbReference type="ARBA" id="ARBA00022729"/>
    </source>
</evidence>
<feature type="disulfide bond" evidence="17">
    <location>
        <begin position="517"/>
        <end position="522"/>
    </location>
</feature>
<feature type="disulfide bond" evidence="17">
    <location>
        <begin position="540"/>
        <end position="545"/>
    </location>
</feature>
<reference evidence="27 28" key="1">
    <citation type="submission" date="2025-04" db="UniProtKB">
        <authorList>
            <consortium name="RefSeq"/>
        </authorList>
    </citation>
    <scope>IDENTIFICATION</scope>
</reference>
<dbReference type="InterPro" id="IPR015812">
    <property type="entry name" value="Integrin_bsu"/>
</dbReference>
<keyword evidence="7 21" id="KW-0732">Signal</keyword>
<dbReference type="OrthoDB" id="410592at2759"/>
<dbReference type="InterPro" id="IPR032695">
    <property type="entry name" value="Integrin_dom_sf"/>
</dbReference>
<feature type="disulfide bond" evidence="17">
    <location>
        <begin position="394"/>
        <end position="405"/>
    </location>
</feature>
<feature type="disulfide bond" evidence="17">
    <location>
        <begin position="561"/>
        <end position="592"/>
    </location>
</feature>
<dbReference type="SUPFAM" id="SSF69179">
    <property type="entry name" value="Integrin domains"/>
    <property type="match status" value="1"/>
</dbReference>
<dbReference type="Pfam" id="PF08725">
    <property type="entry name" value="Integrin_b_cyt"/>
    <property type="match status" value="1"/>
</dbReference>
<dbReference type="InterPro" id="IPR036465">
    <property type="entry name" value="vWFA_dom_sf"/>
</dbReference>
<comment type="subcellular location">
    <subcellularLocation>
        <location evidence="1 18">Cell membrane</location>
        <topology evidence="1 18">Single-pass type I membrane protein</topology>
    </subcellularLocation>
</comment>
<dbReference type="GO" id="GO:0008305">
    <property type="term" value="C:integrin complex"/>
    <property type="evidence" value="ECO:0007669"/>
    <property type="project" value="TreeGrafter"/>
</dbReference>
<feature type="disulfide bond" evidence="17">
    <location>
        <begin position="478"/>
        <end position="487"/>
    </location>
</feature>
<dbReference type="GO" id="GO:0001540">
    <property type="term" value="F:amyloid-beta binding"/>
    <property type="evidence" value="ECO:0007669"/>
    <property type="project" value="TreeGrafter"/>
</dbReference>
<feature type="disulfide bond" evidence="17">
    <location>
        <begin position="198"/>
        <end position="205"/>
    </location>
</feature>
<keyword evidence="8" id="KW-0677">Repeat</keyword>
<feature type="disulfide bond" evidence="17">
    <location>
        <begin position="600"/>
        <end position="646"/>
    </location>
</feature>
<dbReference type="GO" id="GO:0009986">
    <property type="term" value="C:cell surface"/>
    <property type="evidence" value="ECO:0007669"/>
    <property type="project" value="TreeGrafter"/>
</dbReference>
<keyword evidence="9" id="KW-0106">Calcium</keyword>
<evidence type="ECO:0000256" key="5">
    <source>
        <dbReference type="ARBA" id="ARBA00022692"/>
    </source>
</evidence>
<feature type="disulfide bond" evidence="17">
    <location>
        <begin position="519"/>
        <end position="553"/>
    </location>
</feature>
<dbReference type="Pfam" id="PF23105">
    <property type="entry name" value="EGF_integrin"/>
    <property type="match status" value="1"/>
</dbReference>
<organism evidence="26 27">
    <name type="scientific">Chanos chanos</name>
    <name type="common">Milkfish</name>
    <name type="synonym">Mugil chanos</name>
    <dbReference type="NCBI Taxonomy" id="29144"/>
    <lineage>
        <taxon>Eukaryota</taxon>
        <taxon>Metazoa</taxon>
        <taxon>Chordata</taxon>
        <taxon>Craniata</taxon>
        <taxon>Vertebrata</taxon>
        <taxon>Euteleostomi</taxon>
        <taxon>Actinopterygii</taxon>
        <taxon>Neopterygii</taxon>
        <taxon>Teleostei</taxon>
        <taxon>Ostariophysi</taxon>
        <taxon>Gonorynchiformes</taxon>
        <taxon>Chanidae</taxon>
        <taxon>Chanos</taxon>
    </lineage>
</organism>
<evidence type="ECO:0000256" key="6">
    <source>
        <dbReference type="ARBA" id="ARBA00022723"/>
    </source>
</evidence>
<dbReference type="GO" id="GO:0033627">
    <property type="term" value="P:cell adhesion mediated by integrin"/>
    <property type="evidence" value="ECO:0007669"/>
    <property type="project" value="TreeGrafter"/>
</dbReference>
<evidence type="ECO:0000256" key="4">
    <source>
        <dbReference type="ARBA" id="ARBA00022536"/>
    </source>
</evidence>
<dbReference type="Pfam" id="PF17205">
    <property type="entry name" value="PSI_integrin"/>
    <property type="match status" value="1"/>
</dbReference>
<dbReference type="FunFam" id="3.40.50.410:FF:000002">
    <property type="entry name" value="Integrin beta"/>
    <property type="match status" value="1"/>
</dbReference>
<feature type="transmembrane region" description="Helical" evidence="20">
    <location>
        <begin position="705"/>
        <end position="731"/>
    </location>
</feature>
<dbReference type="PIRSF" id="PIRSF002512">
    <property type="entry name" value="Integrin_B"/>
    <property type="match status" value="1"/>
</dbReference>
<evidence type="ECO:0000313" key="27">
    <source>
        <dbReference type="RefSeq" id="XP_030641735.1"/>
    </source>
</evidence>
<feature type="chain" id="PRO_5044642783" description="Integrin beta" evidence="21">
    <location>
        <begin position="22"/>
        <end position="774"/>
    </location>
</feature>
<dbReference type="SMART" id="SM01242">
    <property type="entry name" value="Integrin_B_tail"/>
    <property type="match status" value="1"/>
</dbReference>
<keyword evidence="5 18" id="KW-0812">Transmembrane</keyword>
<dbReference type="InterPro" id="IPR057073">
    <property type="entry name" value="EGF_integrin_2"/>
</dbReference>
<evidence type="ECO:0000313" key="28">
    <source>
        <dbReference type="RefSeq" id="XP_030641736.1"/>
    </source>
</evidence>
<evidence type="ECO:0000256" key="14">
    <source>
        <dbReference type="ARBA" id="ARBA00023136"/>
    </source>
</evidence>
<feature type="disulfide bond" evidence="17">
    <location>
        <begin position="617"/>
        <end position="620"/>
    </location>
</feature>
<dbReference type="Proteomes" id="UP000504632">
    <property type="component" value="Chromosome 10"/>
</dbReference>
<feature type="disulfide bond" evidence="17">
    <location>
        <begin position="46"/>
        <end position="62"/>
    </location>
</feature>
<feature type="domain" description="PSI" evidence="23">
    <location>
        <begin position="24"/>
        <end position="74"/>
    </location>
</feature>
<dbReference type="InterPro" id="IPR012896">
    <property type="entry name" value="Integrin_bsu_tail"/>
</dbReference>
<evidence type="ECO:0000256" key="12">
    <source>
        <dbReference type="ARBA" id="ARBA00022989"/>
    </source>
</evidence>
<feature type="domain" description="Integrin beta subunit cytoplasmic" evidence="24">
    <location>
        <begin position="728"/>
        <end position="774"/>
    </location>
</feature>
<keyword evidence="14 20" id="KW-0472">Membrane</keyword>
<keyword evidence="12 20" id="KW-1133">Transmembrane helix</keyword>
<proteinExistence type="inferred from homology"/>
<dbReference type="RefSeq" id="XP_030641736.1">
    <property type="nucleotide sequence ID" value="XM_030785876.1"/>
</dbReference>
<feature type="disulfide bond" evidence="17">
    <location>
        <begin position="605"/>
        <end position="614"/>
    </location>
</feature>
<comment type="similarity">
    <text evidence="2 18">Belongs to the integrin beta chain family.</text>
</comment>
<dbReference type="InterPro" id="IPR002369">
    <property type="entry name" value="Integrin_bsu_VWA"/>
</dbReference>
<evidence type="ECO:0000256" key="13">
    <source>
        <dbReference type="ARBA" id="ARBA00023037"/>
    </source>
</evidence>
<feature type="disulfide bond" evidence="17">
    <location>
        <begin position="559"/>
        <end position="564"/>
    </location>
</feature>
<accession>A0A6J2W8K2</accession>
<feature type="disulfide bond" evidence="17">
    <location>
        <begin position="473"/>
        <end position="511"/>
    </location>
</feature>
<feature type="disulfide bond" evidence="17">
    <location>
        <begin position="33"/>
        <end position="43"/>
    </location>
</feature>
<keyword evidence="6" id="KW-0479">Metal-binding</keyword>
<feature type="disulfide bond" evidence="17">
    <location>
        <begin position="524"/>
        <end position="538"/>
    </location>
</feature>
<evidence type="ECO:0000259" key="22">
    <source>
        <dbReference type="SMART" id="SM00187"/>
    </source>
</evidence>
<evidence type="ECO:0000256" key="9">
    <source>
        <dbReference type="ARBA" id="ARBA00022837"/>
    </source>
</evidence>
<dbReference type="SMART" id="SM00423">
    <property type="entry name" value="PSI"/>
    <property type="match status" value="1"/>
</dbReference>
<evidence type="ECO:0000256" key="10">
    <source>
        <dbReference type="ARBA" id="ARBA00022842"/>
    </source>
</evidence>
<evidence type="ECO:0000256" key="3">
    <source>
        <dbReference type="ARBA" id="ARBA00022475"/>
    </source>
</evidence>
<feature type="compositionally biased region" description="Polar residues" evidence="19">
    <location>
        <begin position="765"/>
        <end position="774"/>
    </location>
</feature>
<dbReference type="GO" id="GO:0005925">
    <property type="term" value="C:focal adhesion"/>
    <property type="evidence" value="ECO:0007669"/>
    <property type="project" value="TreeGrafter"/>
</dbReference>
<dbReference type="GO" id="GO:0019901">
    <property type="term" value="F:protein kinase binding"/>
    <property type="evidence" value="ECO:0007669"/>
    <property type="project" value="TreeGrafter"/>
</dbReference>
<feature type="signal peptide" evidence="21">
    <location>
        <begin position="1"/>
        <end position="21"/>
    </location>
</feature>
<evidence type="ECO:0000256" key="19">
    <source>
        <dbReference type="SAM" id="MobiDB-lite"/>
    </source>
</evidence>
<evidence type="ECO:0000256" key="15">
    <source>
        <dbReference type="ARBA" id="ARBA00023157"/>
    </source>
</evidence>
<keyword evidence="3" id="KW-1003">Cell membrane</keyword>
<keyword evidence="15 17" id="KW-1015">Disulfide bond</keyword>
<evidence type="ECO:0000256" key="17">
    <source>
        <dbReference type="PIRSR" id="PIRSR002512-1"/>
    </source>
</evidence>
<evidence type="ECO:0000256" key="8">
    <source>
        <dbReference type="ARBA" id="ARBA00022737"/>
    </source>
</evidence>
<keyword evidence="13 18" id="KW-0401">Integrin</keyword>
<dbReference type="InterPro" id="IPR014836">
    <property type="entry name" value="Integrin_bsu_cyt_dom"/>
</dbReference>
<dbReference type="AlphaFoldDB" id="A0A6J2W8K2"/>
<dbReference type="GO" id="GO:0030593">
    <property type="term" value="P:neutrophil chemotaxis"/>
    <property type="evidence" value="ECO:0007669"/>
    <property type="project" value="TreeGrafter"/>
</dbReference>
<feature type="disulfide bond" evidence="17">
    <location>
        <begin position="566"/>
        <end position="575"/>
    </location>
</feature>